<evidence type="ECO:0000313" key="4">
    <source>
        <dbReference type="Proteomes" id="UP001212152"/>
    </source>
</evidence>
<accession>A0AAD5XN58</accession>
<keyword evidence="4" id="KW-1185">Reference proteome</keyword>
<feature type="region of interest" description="Disordered" evidence="1">
    <location>
        <begin position="743"/>
        <end position="805"/>
    </location>
</feature>
<reference evidence="3" key="1">
    <citation type="submission" date="2020-05" db="EMBL/GenBank/DDBJ databases">
        <title>Phylogenomic resolution of chytrid fungi.</title>
        <authorList>
            <person name="Stajich J.E."/>
            <person name="Amses K."/>
            <person name="Simmons R."/>
            <person name="Seto K."/>
            <person name="Myers J."/>
            <person name="Bonds A."/>
            <person name="Quandt C.A."/>
            <person name="Barry K."/>
            <person name="Liu P."/>
            <person name="Grigoriev I."/>
            <person name="Longcore J.E."/>
            <person name="James T.Y."/>
        </authorList>
    </citation>
    <scope>NUCLEOTIDE SEQUENCE</scope>
    <source>
        <strain evidence="3">JEL0379</strain>
    </source>
</reference>
<dbReference type="GO" id="GO:0035556">
    <property type="term" value="P:intracellular signal transduction"/>
    <property type="evidence" value="ECO:0007669"/>
    <property type="project" value="InterPro"/>
</dbReference>
<evidence type="ECO:0000313" key="3">
    <source>
        <dbReference type="EMBL" id="KAJ3178740.1"/>
    </source>
</evidence>
<comment type="caution">
    <text evidence="3">The sequence shown here is derived from an EMBL/GenBank/DDBJ whole genome shotgun (WGS) entry which is preliminary data.</text>
</comment>
<evidence type="ECO:0000259" key="2">
    <source>
        <dbReference type="PROSITE" id="PS50309"/>
    </source>
</evidence>
<organism evidence="3 4">
    <name type="scientific">Geranomyces variabilis</name>
    <dbReference type="NCBI Taxonomy" id="109894"/>
    <lineage>
        <taxon>Eukaryota</taxon>
        <taxon>Fungi</taxon>
        <taxon>Fungi incertae sedis</taxon>
        <taxon>Chytridiomycota</taxon>
        <taxon>Chytridiomycota incertae sedis</taxon>
        <taxon>Chytridiomycetes</taxon>
        <taxon>Spizellomycetales</taxon>
        <taxon>Powellomycetaceae</taxon>
        <taxon>Geranomyces</taxon>
    </lineage>
</organism>
<dbReference type="CDD" id="cd01617">
    <property type="entry name" value="DCX"/>
    <property type="match status" value="1"/>
</dbReference>
<gene>
    <name evidence="3" type="primary">DCDC2C</name>
    <name evidence="3" type="ORF">HDU87_003295</name>
</gene>
<dbReference type="Proteomes" id="UP001212152">
    <property type="component" value="Unassembled WGS sequence"/>
</dbReference>
<feature type="region of interest" description="Disordered" evidence="1">
    <location>
        <begin position="398"/>
        <end position="417"/>
    </location>
</feature>
<dbReference type="AlphaFoldDB" id="A0AAD5XN58"/>
<feature type="domain" description="Doublecortin" evidence="2">
    <location>
        <begin position="246"/>
        <end position="329"/>
    </location>
</feature>
<feature type="region of interest" description="Disordered" evidence="1">
    <location>
        <begin position="359"/>
        <end position="383"/>
    </location>
</feature>
<dbReference type="InterPro" id="IPR003533">
    <property type="entry name" value="Doublecortin_dom"/>
</dbReference>
<dbReference type="SUPFAM" id="SSF89837">
    <property type="entry name" value="Doublecortin (DC)"/>
    <property type="match status" value="3"/>
</dbReference>
<feature type="region of interest" description="Disordered" evidence="1">
    <location>
        <begin position="558"/>
        <end position="624"/>
    </location>
</feature>
<dbReference type="InterPro" id="IPR036572">
    <property type="entry name" value="Doublecortin_dom_sf"/>
</dbReference>
<dbReference type="Pfam" id="PF03607">
    <property type="entry name" value="DCX"/>
    <property type="match status" value="3"/>
</dbReference>
<sequence length="805" mass="88003">MSAIEERSKRIRVFRNGDIYDRGRRLVINPRVYRNFEQDLNLTNGAARRVFALTTGHPVASLDDLADNGIYIASAGDALKRIPYLVDPSAATGSQMQLPQHEPPGRRLWHGATVVPRRVFKQGVLEAGTSGEELRDREHTLFGPTSKAYKITVFHNGEASIPGVSSVLNYRNCRSFEQFLRHLTELLRGSVRKVYDAETGGRINNLRQVRDGQNIVVATSMAESFKRVPYLFPDGRRGIAEQDTPRVARFFPNGDALHTGQVVTITKKMFPTMQRLLDHLNAKIHMVTGTIHKIYSLTGQRQHTVDDLATGADYVVVSNNDAFIAVQYNINALGHLHRTSIINHDPSTTAVTRRIRKLRKRKKKNGDAAQAAEAADDSEDQGYQTDVTTSVVKRIVKKKKARAPTHEEEASAAQHKTTVETIDVPPRVSPAENVQYDDYHRRLPPASTAAIAAASSAANSSPAPATAVTLLVYGPQTREEAGWRPTPEPAPQVDVTSVAVKPPLATERQPQIQHHGNPPAAAVSTTAEKGADMSGFMKGTDMSGFMKGAKTPVETVELEKPLSRGANAKLQKEPPSPGENEEHEESHGFFTKGKKQTKQQKPEETTQQKTEEEESVGQGFFTKGKKLVETVRITDTESTWTAHSGGAPIADEAPFAQSTITFVKKSDTEGYFTKGSQKLAAPHLSPATSTTTSVVSKKKERDGQGGEVEEEVVSLPPGPEAAAGPADANEMYGESSVVRVLKSTHPVHGMSSYSSSPSATRRESVGENDDEEEEEVVEYETVTTKGPSKKTRSLLPGLPRRKTNA</sequence>
<dbReference type="Gene3D" id="3.10.20.230">
    <property type="entry name" value="Doublecortin domain"/>
    <property type="match status" value="3"/>
</dbReference>
<protein>
    <submittedName>
        <fullName evidence="3">Doublecortin domain-containing protein 2C</fullName>
    </submittedName>
</protein>
<dbReference type="GO" id="GO:0005815">
    <property type="term" value="C:microtubule organizing center"/>
    <property type="evidence" value="ECO:0007669"/>
    <property type="project" value="TreeGrafter"/>
</dbReference>
<dbReference type="PANTHER" id="PTHR23004">
    <property type="entry name" value="DOUBLECORTIN DOMAIN CONTAINING 2"/>
    <property type="match status" value="1"/>
</dbReference>
<proteinExistence type="predicted"/>
<dbReference type="EMBL" id="JADGJQ010000024">
    <property type="protein sequence ID" value="KAJ3178740.1"/>
    <property type="molecule type" value="Genomic_DNA"/>
</dbReference>
<dbReference type="GO" id="GO:0005874">
    <property type="term" value="C:microtubule"/>
    <property type="evidence" value="ECO:0007669"/>
    <property type="project" value="TreeGrafter"/>
</dbReference>
<dbReference type="PANTHER" id="PTHR23004:SF11">
    <property type="entry name" value="PROTEIN RPI-1"/>
    <property type="match status" value="1"/>
</dbReference>
<feature type="compositionally biased region" description="Acidic residues" evidence="1">
    <location>
        <begin position="766"/>
        <end position="778"/>
    </location>
</feature>
<feature type="compositionally biased region" description="Basic and acidic residues" evidence="1">
    <location>
        <begin position="600"/>
        <end position="610"/>
    </location>
</feature>
<feature type="region of interest" description="Disordered" evidence="1">
    <location>
        <begin position="506"/>
        <end position="544"/>
    </location>
</feature>
<feature type="domain" description="Doublecortin" evidence="2">
    <location>
        <begin position="149"/>
        <end position="231"/>
    </location>
</feature>
<dbReference type="SMART" id="SM00537">
    <property type="entry name" value="DCX"/>
    <property type="match status" value="3"/>
</dbReference>
<feature type="region of interest" description="Disordered" evidence="1">
    <location>
        <begin position="677"/>
        <end position="727"/>
    </location>
</feature>
<evidence type="ECO:0000256" key="1">
    <source>
        <dbReference type="SAM" id="MobiDB-lite"/>
    </source>
</evidence>
<dbReference type="PROSITE" id="PS50309">
    <property type="entry name" value="DC"/>
    <property type="match status" value="3"/>
</dbReference>
<name>A0AAD5XN58_9FUNG</name>
<feature type="domain" description="Doublecortin" evidence="2">
    <location>
        <begin position="9"/>
        <end position="85"/>
    </location>
</feature>